<dbReference type="GO" id="GO:0006355">
    <property type="term" value="P:regulation of DNA-templated transcription"/>
    <property type="evidence" value="ECO:0007669"/>
    <property type="project" value="InterPro"/>
</dbReference>
<dbReference type="Proteomes" id="UP001061958">
    <property type="component" value="Unassembled WGS sequence"/>
</dbReference>
<comment type="caution">
    <text evidence="3">The sequence shown here is derived from an EMBL/GenBank/DDBJ whole genome shotgun (WGS) entry which is preliminary data.</text>
</comment>
<sequence>MSAVRDKSFQKVTPVNTPKVSQRLDLHVSKVPIVEDSIAEKRKKDFQQKTVFQYSPVSPACQSSLSVPSYSLPSVASEVKHFYQERKVSIGNLVDSSAQHMENESQCLKEQLFCQSFSNPPRISTRERMVESSFSVTSDSSGSCTLARAAPCLNNELCEMAQITFSNYFKGDMYSYIFSRSFGGQETSQNVSSERDSKKDTTTIPIKICSNCSTTASPNWYLAEDKRPLCNACGKFWKRTGTHRPSCHWGRKIKKRTSCNGNRSKRRQKYENLNESFDNALGTQSSMWGNINRVLGNKEEFGMNGPSWDNIVYEQSNETTSRDYYLPNIRIPSETRNNDGSINLTASREHDMKLESTASSVIPLKTEVTLPKLNWEGDNIDNENKAVVDSDVGSSTSFSTRETDCNSLLHAEYSTDLRMSSTSRKSQLFALDDTFAKNSHGRAPWSSRSSIEILALAASKALEKAAPQVA</sequence>
<dbReference type="AlphaFoldDB" id="A0A9C7PV15"/>
<gene>
    <name evidence="3" type="ORF">GpartN1_g3159.t1</name>
</gene>
<feature type="domain" description="GATA-type" evidence="2">
    <location>
        <begin position="209"/>
        <end position="256"/>
    </location>
</feature>
<keyword evidence="1" id="KW-0479">Metal-binding</keyword>
<proteinExistence type="predicted"/>
<evidence type="ECO:0000259" key="2">
    <source>
        <dbReference type="PROSITE" id="PS50114"/>
    </source>
</evidence>
<dbReference type="PROSITE" id="PS50114">
    <property type="entry name" value="GATA_ZN_FINGER_2"/>
    <property type="match status" value="1"/>
</dbReference>
<name>A0A9C7PV15_9RHOD</name>
<dbReference type="CDD" id="cd00202">
    <property type="entry name" value="ZnF_GATA"/>
    <property type="match status" value="1"/>
</dbReference>
<reference evidence="3" key="2">
    <citation type="submission" date="2022-01" db="EMBL/GenBank/DDBJ databases">
        <authorList>
            <person name="Hirooka S."/>
            <person name="Miyagishima S.Y."/>
        </authorList>
    </citation>
    <scope>NUCLEOTIDE SEQUENCE</scope>
    <source>
        <strain evidence="3">NBRC 102759</strain>
    </source>
</reference>
<evidence type="ECO:0000313" key="4">
    <source>
        <dbReference type="Proteomes" id="UP001061958"/>
    </source>
</evidence>
<organism evidence="3 4">
    <name type="scientific">Galdieria partita</name>
    <dbReference type="NCBI Taxonomy" id="83374"/>
    <lineage>
        <taxon>Eukaryota</taxon>
        <taxon>Rhodophyta</taxon>
        <taxon>Bangiophyceae</taxon>
        <taxon>Galdieriales</taxon>
        <taxon>Galdieriaceae</taxon>
        <taxon>Galdieria</taxon>
    </lineage>
</organism>
<dbReference type="InterPro" id="IPR013088">
    <property type="entry name" value="Znf_NHR/GATA"/>
</dbReference>
<evidence type="ECO:0000256" key="1">
    <source>
        <dbReference type="PROSITE-ProRule" id="PRU00094"/>
    </source>
</evidence>
<keyword evidence="1" id="KW-0863">Zinc-finger</keyword>
<accession>A0A9C7PV15</accession>
<keyword evidence="1" id="KW-0862">Zinc</keyword>
<dbReference type="EMBL" id="BQMJ01000023">
    <property type="protein sequence ID" value="GJQ11368.1"/>
    <property type="molecule type" value="Genomic_DNA"/>
</dbReference>
<dbReference type="InterPro" id="IPR000679">
    <property type="entry name" value="Znf_GATA"/>
</dbReference>
<dbReference type="Gene3D" id="3.30.50.10">
    <property type="entry name" value="Erythroid Transcription Factor GATA-1, subunit A"/>
    <property type="match status" value="1"/>
</dbReference>
<dbReference type="Pfam" id="PF00320">
    <property type="entry name" value="GATA"/>
    <property type="match status" value="1"/>
</dbReference>
<protein>
    <recommendedName>
        <fullName evidence="2">GATA-type domain-containing protein</fullName>
    </recommendedName>
</protein>
<evidence type="ECO:0000313" key="3">
    <source>
        <dbReference type="EMBL" id="GJQ11368.1"/>
    </source>
</evidence>
<dbReference type="SUPFAM" id="SSF57716">
    <property type="entry name" value="Glucocorticoid receptor-like (DNA-binding domain)"/>
    <property type="match status" value="1"/>
</dbReference>
<dbReference type="GO" id="GO:0043565">
    <property type="term" value="F:sequence-specific DNA binding"/>
    <property type="evidence" value="ECO:0007669"/>
    <property type="project" value="InterPro"/>
</dbReference>
<keyword evidence="4" id="KW-1185">Reference proteome</keyword>
<dbReference type="OrthoDB" id="515401at2759"/>
<dbReference type="SMART" id="SM00401">
    <property type="entry name" value="ZnF_GATA"/>
    <property type="match status" value="1"/>
</dbReference>
<reference evidence="3" key="1">
    <citation type="journal article" date="2022" name="Proc. Natl. Acad. Sci. U.S.A.">
        <title>Life cycle and functional genomics of the unicellular red alga Galdieria for elucidating algal and plant evolution and industrial use.</title>
        <authorList>
            <person name="Hirooka S."/>
            <person name="Itabashi T."/>
            <person name="Ichinose T.M."/>
            <person name="Onuma R."/>
            <person name="Fujiwara T."/>
            <person name="Yamashita S."/>
            <person name="Jong L.W."/>
            <person name="Tomita R."/>
            <person name="Iwane A.H."/>
            <person name="Miyagishima S.Y."/>
        </authorList>
    </citation>
    <scope>NUCLEOTIDE SEQUENCE</scope>
    <source>
        <strain evidence="3">NBRC 102759</strain>
    </source>
</reference>
<dbReference type="GO" id="GO:0008270">
    <property type="term" value="F:zinc ion binding"/>
    <property type="evidence" value="ECO:0007669"/>
    <property type="project" value="UniProtKB-KW"/>
</dbReference>